<evidence type="ECO:0000313" key="4">
    <source>
        <dbReference type="Proteomes" id="UP000254848"/>
    </source>
</evidence>
<dbReference type="GO" id="GO:0042742">
    <property type="term" value="P:defense response to bacterium"/>
    <property type="evidence" value="ECO:0007669"/>
    <property type="project" value="UniProtKB-KW"/>
</dbReference>
<reference evidence="3 4" key="1">
    <citation type="submission" date="2018-07" db="EMBL/GenBank/DDBJ databases">
        <title>Genomic Encyclopedia of Type Strains, Phase IV (KMG-IV): sequencing the most valuable type-strain genomes for metagenomic binning, comparative biology and taxonomic classification.</title>
        <authorList>
            <person name="Goeker M."/>
        </authorList>
    </citation>
    <scope>NUCLEOTIDE SEQUENCE [LARGE SCALE GENOMIC DNA]</scope>
    <source>
        <strain evidence="3 4">DSM 103736</strain>
    </source>
</reference>
<keyword evidence="4" id="KW-1185">Reference proteome</keyword>
<gene>
    <name evidence="3" type="ORF">C8D90_101143</name>
</gene>
<keyword evidence="1" id="KW-0929">Antimicrobial</keyword>
<organism evidence="3 4">
    <name type="scientific">Enterobacillus tribolii</name>
    <dbReference type="NCBI Taxonomy" id="1487935"/>
    <lineage>
        <taxon>Bacteria</taxon>
        <taxon>Pseudomonadati</taxon>
        <taxon>Pseudomonadota</taxon>
        <taxon>Gammaproteobacteria</taxon>
        <taxon>Enterobacterales</taxon>
        <taxon>Hafniaceae</taxon>
        <taxon>Enterobacillus</taxon>
    </lineage>
</organism>
<comment type="caution">
    <text evidence="3">The sequence shown here is derived from an EMBL/GenBank/DDBJ whole genome shotgun (WGS) entry which is preliminary data.</text>
</comment>
<dbReference type="Proteomes" id="UP000254848">
    <property type="component" value="Unassembled WGS sequence"/>
</dbReference>
<dbReference type="InterPro" id="IPR023347">
    <property type="entry name" value="Lysozyme_dom_sf"/>
</dbReference>
<sequence length="157" mass="18056">MALTDTAIRKIKPTEKSFKITDSSGPYLLIKTRPCPLTEFVRLNRAGIGEITEQQQAALFNQIYPDYERRAETVYNTLTANIQNRTEWASLNPAIRDIVVDIIYNGFRGLSTMPAAAENNVDNFINYIQNNEELNRGGQRERSRRRVEYLNSNRNGR</sequence>
<dbReference type="GO" id="GO:0031640">
    <property type="term" value="P:killing of cells of another organism"/>
    <property type="evidence" value="ECO:0007669"/>
    <property type="project" value="UniProtKB-KW"/>
</dbReference>
<dbReference type="Gene3D" id="1.10.530.40">
    <property type="match status" value="1"/>
</dbReference>
<dbReference type="AlphaFoldDB" id="A0A370R2N9"/>
<evidence type="ECO:0000313" key="3">
    <source>
        <dbReference type="EMBL" id="RDK96712.1"/>
    </source>
</evidence>
<keyword evidence="2" id="KW-0081">Bacteriolytic enzyme</keyword>
<evidence type="ECO:0000256" key="1">
    <source>
        <dbReference type="ARBA" id="ARBA00022529"/>
    </source>
</evidence>
<proteinExistence type="predicted"/>
<dbReference type="GO" id="GO:0003796">
    <property type="term" value="F:lysozyme activity"/>
    <property type="evidence" value="ECO:0007669"/>
    <property type="project" value="InterPro"/>
</dbReference>
<name>A0A370R2N9_9GAMM</name>
<accession>A0A370R2N9</accession>
<evidence type="ECO:0008006" key="5">
    <source>
        <dbReference type="Google" id="ProtNLM"/>
    </source>
</evidence>
<protein>
    <recommendedName>
        <fullName evidence="5">Lysozyme</fullName>
    </recommendedName>
</protein>
<dbReference type="EMBL" id="QRAP01000001">
    <property type="protein sequence ID" value="RDK96712.1"/>
    <property type="molecule type" value="Genomic_DNA"/>
</dbReference>
<evidence type="ECO:0000256" key="2">
    <source>
        <dbReference type="ARBA" id="ARBA00022638"/>
    </source>
</evidence>